<evidence type="ECO:0000313" key="1">
    <source>
        <dbReference type="EMBL" id="EOO00777.1"/>
    </source>
</evidence>
<dbReference type="InterPro" id="IPR053187">
    <property type="entry name" value="Notoamide_regulator"/>
</dbReference>
<keyword evidence="2" id="KW-1185">Reference proteome</keyword>
<dbReference type="Proteomes" id="UP000014074">
    <property type="component" value="Unassembled WGS sequence"/>
</dbReference>
<dbReference type="PANTHER" id="PTHR47256">
    <property type="entry name" value="ZN(II)2CYS6 TRANSCRIPTION FACTOR (EUROFUNG)-RELATED"/>
    <property type="match status" value="1"/>
</dbReference>
<dbReference type="EMBL" id="KB933061">
    <property type="protein sequence ID" value="EOO00777.1"/>
    <property type="molecule type" value="Genomic_DNA"/>
</dbReference>
<dbReference type="RefSeq" id="XP_007914477.1">
    <property type="nucleotide sequence ID" value="XM_007916286.1"/>
</dbReference>
<gene>
    <name evidence="1" type="ORF">UCRPA7_3815</name>
</gene>
<accession>R8BN67</accession>
<proteinExistence type="predicted"/>
<dbReference type="KEGG" id="tmn:UCRPA7_3815"/>
<protein>
    <submittedName>
        <fullName evidence="1">Putative c6 transcription protein</fullName>
    </submittedName>
</protein>
<organism evidence="1 2">
    <name type="scientific">Phaeoacremonium minimum (strain UCR-PA7)</name>
    <name type="common">Esca disease fungus</name>
    <name type="synonym">Togninia minima</name>
    <dbReference type="NCBI Taxonomy" id="1286976"/>
    <lineage>
        <taxon>Eukaryota</taxon>
        <taxon>Fungi</taxon>
        <taxon>Dikarya</taxon>
        <taxon>Ascomycota</taxon>
        <taxon>Pezizomycotina</taxon>
        <taxon>Sordariomycetes</taxon>
        <taxon>Sordariomycetidae</taxon>
        <taxon>Togniniales</taxon>
        <taxon>Togniniaceae</taxon>
        <taxon>Phaeoacremonium</taxon>
    </lineage>
</organism>
<evidence type="ECO:0000313" key="2">
    <source>
        <dbReference type="Proteomes" id="UP000014074"/>
    </source>
</evidence>
<dbReference type="OrthoDB" id="426882at2759"/>
<dbReference type="AlphaFoldDB" id="R8BN67"/>
<sequence>MHYCRVQLSLLESLDGLELEDPSTLFDQPPHQITSDLKVCLETLLRAYYLRHGFECFDTLLLSFLAAHIFMDIDEMPKVEDPNDFLALRSMVVLLAKGIFEQGQSFYLGQIMFYVVAGRLRPEDFDALKHYVKIEDSWEVRDRHLKEVQSEWPVTIVSVSDNPEAKRLGDLVEQYKEASIEISSQENTP</sequence>
<reference evidence="2" key="1">
    <citation type="journal article" date="2013" name="Genome Announc.">
        <title>Draft genome sequence of the ascomycete Phaeoacremonium aleophilum strain UCR-PA7, a causal agent of the esca disease complex in grapevines.</title>
        <authorList>
            <person name="Blanco-Ulate B."/>
            <person name="Rolshausen P."/>
            <person name="Cantu D."/>
        </authorList>
    </citation>
    <scope>NUCLEOTIDE SEQUENCE [LARGE SCALE GENOMIC DNA]</scope>
    <source>
        <strain evidence="2">UCR-PA7</strain>
    </source>
</reference>
<dbReference type="HOGENOM" id="CLU_1245409_0_0_1"/>
<dbReference type="PANTHER" id="PTHR47256:SF1">
    <property type="entry name" value="ZN(II)2CYS6 TRANSCRIPTION FACTOR (EUROFUNG)"/>
    <property type="match status" value="1"/>
</dbReference>
<dbReference type="GeneID" id="19324201"/>
<name>R8BN67_PHAM7</name>